<proteinExistence type="predicted"/>
<dbReference type="AlphaFoldDB" id="A0A645EI76"/>
<reference evidence="1" key="1">
    <citation type="submission" date="2019-08" db="EMBL/GenBank/DDBJ databases">
        <authorList>
            <person name="Kucharzyk K."/>
            <person name="Murdoch R.W."/>
            <person name="Higgins S."/>
            <person name="Loffler F."/>
        </authorList>
    </citation>
    <scope>NUCLEOTIDE SEQUENCE</scope>
</reference>
<sequence length="68" mass="7861">MHRLRRIHADQAHFFFAIAIIDDDGVAVHYAYHLKERPLLRQYRGGGGIVLRLLLRVKQVGRDDPGNQ</sequence>
<dbReference type="EMBL" id="VSSQ01047698">
    <property type="protein sequence ID" value="MPN01705.1"/>
    <property type="molecule type" value="Genomic_DNA"/>
</dbReference>
<organism evidence="1">
    <name type="scientific">bioreactor metagenome</name>
    <dbReference type="NCBI Taxonomy" id="1076179"/>
    <lineage>
        <taxon>unclassified sequences</taxon>
        <taxon>metagenomes</taxon>
        <taxon>ecological metagenomes</taxon>
    </lineage>
</organism>
<accession>A0A645EI76</accession>
<name>A0A645EI76_9ZZZZ</name>
<comment type="caution">
    <text evidence="1">The sequence shown here is derived from an EMBL/GenBank/DDBJ whole genome shotgun (WGS) entry which is preliminary data.</text>
</comment>
<protein>
    <submittedName>
        <fullName evidence="1">Uncharacterized protein</fullName>
    </submittedName>
</protein>
<evidence type="ECO:0000313" key="1">
    <source>
        <dbReference type="EMBL" id="MPN01705.1"/>
    </source>
</evidence>
<gene>
    <name evidence="1" type="ORF">SDC9_148916</name>
</gene>